<keyword evidence="6 10" id="KW-0472">Membrane</keyword>
<proteinExistence type="inferred from homology"/>
<dbReference type="Pfam" id="PF00001">
    <property type="entry name" value="7tm_1"/>
    <property type="match status" value="1"/>
</dbReference>
<feature type="region of interest" description="Disordered" evidence="9">
    <location>
        <begin position="484"/>
        <end position="525"/>
    </location>
</feature>
<evidence type="ECO:0000256" key="6">
    <source>
        <dbReference type="ARBA" id="ARBA00023136"/>
    </source>
</evidence>
<feature type="transmembrane region" description="Helical" evidence="10">
    <location>
        <begin position="76"/>
        <end position="97"/>
    </location>
</feature>
<dbReference type="GO" id="GO:0004997">
    <property type="term" value="F:thyrotropin-releasing hormone receptor activity"/>
    <property type="evidence" value="ECO:0007669"/>
    <property type="project" value="InterPro"/>
</dbReference>
<dbReference type="Gene3D" id="1.20.1070.10">
    <property type="entry name" value="Rhodopsin 7-helix transmembrane proteins"/>
    <property type="match status" value="1"/>
</dbReference>
<dbReference type="Proteomes" id="UP001318040">
    <property type="component" value="Chromosome 25"/>
</dbReference>
<keyword evidence="8" id="KW-0675">Receptor</keyword>
<dbReference type="SMART" id="SM01381">
    <property type="entry name" value="7TM_GPCR_Srsx"/>
    <property type="match status" value="1"/>
</dbReference>
<evidence type="ECO:0000256" key="3">
    <source>
        <dbReference type="ARBA" id="ARBA00018873"/>
    </source>
</evidence>
<sequence length="525" mass="55149">MDALSPNSTAAPLAGANASANVTFAALSPPPDHYTATYRAVSLALVLAICGAGIVGNVMIVLVVVRTKHMRTPTNYYLGSLAIADLLVLLAAGLPNVSDSLAESWVYGYAGCLAITYLQYLGINVSSCSITAFTLERYLAICHPIRAQSLCTVSRAKRILALVWSSTAIYCLVWFFLVDVHPRSQGGGGGEDPRSNVTECGYRVSRNLYLPIYFFDFAAFYVLPLVLACVLYALIARVLAKGAAAAAANPSCLTSPAPVPLLPPPPASRTLAAPAVPLSLPLAAVCSGAVPSVNRRGKSAYSSRKQVTKMLAVVVLLFAVLWLPYRMLVVVNSFVSSPYHDAWFLLFCRLCLYANSAINPVVYNAMSQKFRAAFRKLCGCCPCGSGGGGGGGGGRGKQAGRRWRGDGGGWRGRPWFWYGFHDGRGDSGRTTSYSQHRGCGYDARDSSTTRCSPSPDRYSLSTQESAAVAAVAAAAFHWGGGGGAGGGGGGGGDARRPTVGDAGGGGQARPDHCHPPQRSVSFTRV</sequence>
<accession>A0AAJ7X0D3</accession>
<protein>
    <recommendedName>
        <fullName evidence="3">Thyrotropin-releasing hormone receptor</fullName>
    </recommendedName>
    <alternativeName>
        <fullName evidence="7">Thyroliberin receptor</fullName>
    </alternativeName>
</protein>
<dbReference type="InterPro" id="IPR000276">
    <property type="entry name" value="GPCR_Rhodpsn"/>
</dbReference>
<feature type="transmembrane region" description="Helical" evidence="10">
    <location>
        <begin position="306"/>
        <end position="323"/>
    </location>
</feature>
<evidence type="ECO:0000256" key="7">
    <source>
        <dbReference type="ARBA" id="ARBA00032251"/>
    </source>
</evidence>
<keyword evidence="8" id="KW-0297">G-protein coupled receptor</keyword>
<keyword evidence="4 8" id="KW-0812">Transmembrane</keyword>
<feature type="transmembrane region" description="Helical" evidence="10">
    <location>
        <begin position="159"/>
        <end position="177"/>
    </location>
</feature>
<feature type="transmembrane region" description="Helical" evidence="10">
    <location>
        <begin position="212"/>
        <end position="235"/>
    </location>
</feature>
<feature type="transmembrane region" description="Helical" evidence="10">
    <location>
        <begin position="40"/>
        <end position="64"/>
    </location>
</feature>
<dbReference type="SUPFAM" id="SSF81321">
    <property type="entry name" value="Family A G protein-coupled receptor-like"/>
    <property type="match status" value="1"/>
</dbReference>
<feature type="domain" description="G-protein coupled receptors family 1 profile" evidence="11">
    <location>
        <begin position="56"/>
        <end position="363"/>
    </location>
</feature>
<dbReference type="PROSITE" id="PS50262">
    <property type="entry name" value="G_PROTEIN_RECEP_F1_2"/>
    <property type="match status" value="1"/>
</dbReference>
<keyword evidence="5 10" id="KW-1133">Transmembrane helix</keyword>
<keyword evidence="12" id="KW-1185">Reference proteome</keyword>
<evidence type="ECO:0000313" key="13">
    <source>
        <dbReference type="RefSeq" id="XP_032816442.1"/>
    </source>
</evidence>
<feature type="compositionally biased region" description="Gly residues" evidence="9">
    <location>
        <begin position="387"/>
        <end position="397"/>
    </location>
</feature>
<dbReference type="InterPro" id="IPR017452">
    <property type="entry name" value="GPCR_Rhodpsn_7TM"/>
</dbReference>
<feature type="transmembrane region" description="Helical" evidence="10">
    <location>
        <begin position="343"/>
        <end position="366"/>
    </location>
</feature>
<evidence type="ECO:0000313" key="12">
    <source>
        <dbReference type="Proteomes" id="UP001318040"/>
    </source>
</evidence>
<dbReference type="PRINTS" id="PR00237">
    <property type="entry name" value="GPCRRHODOPSN"/>
</dbReference>
<organism evidence="12 13">
    <name type="scientific">Petromyzon marinus</name>
    <name type="common">Sea lamprey</name>
    <dbReference type="NCBI Taxonomy" id="7757"/>
    <lineage>
        <taxon>Eukaryota</taxon>
        <taxon>Metazoa</taxon>
        <taxon>Chordata</taxon>
        <taxon>Craniata</taxon>
        <taxon>Vertebrata</taxon>
        <taxon>Cyclostomata</taxon>
        <taxon>Hyperoartia</taxon>
        <taxon>Petromyzontiformes</taxon>
        <taxon>Petromyzontidae</taxon>
        <taxon>Petromyzon</taxon>
    </lineage>
</organism>
<dbReference type="AlphaFoldDB" id="A0AAJ7X0D3"/>
<dbReference type="InterPro" id="IPR002120">
    <property type="entry name" value="TRH_rcpt_1"/>
</dbReference>
<dbReference type="GO" id="GO:0007200">
    <property type="term" value="P:phospholipase C-activating G protein-coupled receptor signaling pathway"/>
    <property type="evidence" value="ECO:0007669"/>
    <property type="project" value="TreeGrafter"/>
</dbReference>
<dbReference type="CDD" id="cd14995">
    <property type="entry name" value="7tmA_TRH-R"/>
    <property type="match status" value="1"/>
</dbReference>
<dbReference type="PANTHER" id="PTHR46061:SF3">
    <property type="entry name" value="THYROTROPIN-RELEASING HORMONE RECEPTOR"/>
    <property type="match status" value="1"/>
</dbReference>
<feature type="region of interest" description="Disordered" evidence="9">
    <location>
        <begin position="387"/>
        <end position="406"/>
    </location>
</feature>
<evidence type="ECO:0000256" key="9">
    <source>
        <dbReference type="SAM" id="MobiDB-lite"/>
    </source>
</evidence>
<comment type="function">
    <text evidence="1">Receptor for thyrotropin-releasing hormone (TRH). Upon ligand binding, this G-protein-coupled receptor triggers activation of the phosphatidylinositol (IP3)-calcium-protein kinase C (PKC) pathway.</text>
</comment>
<dbReference type="PRINTS" id="PR00751">
    <property type="entry name" value="THYROLIBRINR"/>
</dbReference>
<keyword evidence="8" id="KW-0807">Transducer</keyword>
<evidence type="ECO:0000256" key="2">
    <source>
        <dbReference type="ARBA" id="ARBA00004370"/>
    </source>
</evidence>
<dbReference type="PANTHER" id="PTHR46061">
    <property type="entry name" value="THYROTROPIN-RELEASING HORMONE RECEPTOR"/>
    <property type="match status" value="1"/>
</dbReference>
<name>A0AAJ7X0D3_PETMA</name>
<comment type="similarity">
    <text evidence="8">Belongs to the G-protein coupled receptor 1 family.</text>
</comment>
<dbReference type="KEGG" id="pmrn:116945895"/>
<evidence type="ECO:0000256" key="4">
    <source>
        <dbReference type="ARBA" id="ARBA00022692"/>
    </source>
</evidence>
<reference evidence="13" key="1">
    <citation type="submission" date="2025-08" db="UniProtKB">
        <authorList>
            <consortium name="RefSeq"/>
        </authorList>
    </citation>
    <scope>IDENTIFICATION</scope>
    <source>
        <tissue evidence="13">Sperm</tissue>
    </source>
</reference>
<evidence type="ECO:0000256" key="8">
    <source>
        <dbReference type="RuleBase" id="RU000688"/>
    </source>
</evidence>
<evidence type="ECO:0000256" key="10">
    <source>
        <dbReference type="SAM" id="Phobius"/>
    </source>
</evidence>
<evidence type="ECO:0000256" key="5">
    <source>
        <dbReference type="ARBA" id="ARBA00022989"/>
    </source>
</evidence>
<dbReference type="PROSITE" id="PS00237">
    <property type="entry name" value="G_PROTEIN_RECEP_F1_1"/>
    <property type="match status" value="1"/>
</dbReference>
<evidence type="ECO:0000256" key="1">
    <source>
        <dbReference type="ARBA" id="ARBA00004100"/>
    </source>
</evidence>
<gene>
    <name evidence="13" type="primary">LOC116945895</name>
</gene>
<dbReference type="RefSeq" id="XP_032816442.1">
    <property type="nucleotide sequence ID" value="XM_032960551.1"/>
</dbReference>
<evidence type="ECO:0000259" key="11">
    <source>
        <dbReference type="PROSITE" id="PS50262"/>
    </source>
</evidence>
<dbReference type="GO" id="GO:0016020">
    <property type="term" value="C:membrane"/>
    <property type="evidence" value="ECO:0007669"/>
    <property type="project" value="UniProtKB-SubCell"/>
</dbReference>
<comment type="subcellular location">
    <subcellularLocation>
        <location evidence="2">Membrane</location>
    </subcellularLocation>
</comment>
<dbReference type="PRINTS" id="PR01846">
    <property type="entry name" value="TRHRFAMILY"/>
</dbReference>